<reference evidence="5 6" key="1">
    <citation type="submission" date="2023-07" db="EMBL/GenBank/DDBJ databases">
        <title>Genomic Encyclopedia of Type Strains, Phase IV (KMG-IV): sequencing the most valuable type-strain genomes for metagenomic binning, comparative biology and taxonomic classification.</title>
        <authorList>
            <person name="Goeker M."/>
        </authorList>
    </citation>
    <scope>NUCLEOTIDE SEQUENCE [LARGE SCALE GENOMIC DNA]</scope>
    <source>
        <strain evidence="5 6">DSM 20694</strain>
    </source>
</reference>
<dbReference type="InterPro" id="IPR033940">
    <property type="entry name" value="IPMI_Swivel"/>
</dbReference>
<sequence length="167" mass="18897">MTKKFIRGKVLKFGDNINTDIISPPQYMELSIEEASKYSMSAIDPKFSERIEKGDIIVALKNFGSGSSRETSPLTLKYLGVGAIVAEFFARIFYRNCINIGIPVIECKEAAKINEEDIIEINIEKGEIYNITKNETYKCTKLPSHILELIECGGLFEYLKNLEKESK</sequence>
<dbReference type="EMBL" id="JAUSUF010000002">
    <property type="protein sequence ID" value="MDQ0149020.1"/>
    <property type="molecule type" value="Genomic_DNA"/>
</dbReference>
<dbReference type="InterPro" id="IPR000573">
    <property type="entry name" value="AconitaseA/IPMdHydase_ssu_swvl"/>
</dbReference>
<dbReference type="InterPro" id="IPR015928">
    <property type="entry name" value="Aconitase/3IPM_dehydase_swvl"/>
</dbReference>
<accession>A0ABT9UQT3</accession>
<organism evidence="5 6">
    <name type="scientific">Eubacterium multiforme</name>
    <dbReference type="NCBI Taxonomy" id="83339"/>
    <lineage>
        <taxon>Bacteria</taxon>
        <taxon>Bacillati</taxon>
        <taxon>Bacillota</taxon>
        <taxon>Clostridia</taxon>
        <taxon>Eubacteriales</taxon>
        <taxon>Eubacteriaceae</taxon>
        <taxon>Eubacterium</taxon>
    </lineage>
</organism>
<keyword evidence="2 3" id="KW-0456">Lyase</keyword>
<dbReference type="HAMAP" id="MF_01032">
    <property type="entry name" value="LeuD_type2"/>
    <property type="match status" value="1"/>
</dbReference>
<dbReference type="EC" id="4.2.1.33" evidence="3"/>
<dbReference type="SUPFAM" id="SSF52016">
    <property type="entry name" value="LeuD/IlvD-like"/>
    <property type="match status" value="1"/>
</dbReference>
<protein>
    <recommendedName>
        <fullName evidence="3">3-isopropylmalate dehydratase small subunit</fullName>
        <ecNumber evidence="3">4.2.1.33</ecNumber>
    </recommendedName>
    <alternativeName>
        <fullName evidence="3">Alpha-IPM isomerase</fullName>
        <shortName evidence="3">IPMI</shortName>
    </alternativeName>
    <alternativeName>
        <fullName evidence="3">Isopropylmalate isomerase</fullName>
    </alternativeName>
</protein>
<dbReference type="NCBIfam" id="TIGR02087">
    <property type="entry name" value="LEUD_arch"/>
    <property type="match status" value="1"/>
</dbReference>
<proteinExistence type="inferred from homology"/>
<comment type="catalytic activity">
    <reaction evidence="3">
        <text>(2R,3S)-3-isopropylmalate = (2S)-2-isopropylmalate</text>
        <dbReference type="Rhea" id="RHEA:32287"/>
        <dbReference type="ChEBI" id="CHEBI:1178"/>
        <dbReference type="ChEBI" id="CHEBI:35121"/>
        <dbReference type="EC" id="4.2.1.33"/>
    </reaction>
</comment>
<comment type="similarity">
    <text evidence="1 3">Belongs to the LeuD family. LeuD type 2 subfamily.</text>
</comment>
<dbReference type="PANTHER" id="PTHR43345">
    <property type="entry name" value="3-ISOPROPYLMALATE DEHYDRATASE SMALL SUBUNIT 2-RELATED-RELATED"/>
    <property type="match status" value="1"/>
</dbReference>
<comment type="caution">
    <text evidence="5">The sequence shown here is derived from an EMBL/GenBank/DDBJ whole genome shotgun (WGS) entry which is preliminary data.</text>
</comment>
<gene>
    <name evidence="3" type="primary">leuD</name>
    <name evidence="5" type="ORF">J2S18_000950</name>
</gene>
<evidence type="ECO:0000313" key="6">
    <source>
        <dbReference type="Proteomes" id="UP001228504"/>
    </source>
</evidence>
<keyword evidence="6" id="KW-1185">Reference proteome</keyword>
<feature type="domain" description="Aconitase A/isopropylmalate dehydratase small subunit swivel" evidence="4">
    <location>
        <begin position="31"/>
        <end position="108"/>
    </location>
</feature>
<dbReference type="RefSeq" id="WP_307483892.1">
    <property type="nucleotide sequence ID" value="NZ_JAUSUF010000002.1"/>
</dbReference>
<comment type="function">
    <text evidence="3">Catalyzes the isomerization between 2-isopropylmalate and 3-isopropylmalate, via the formation of 2-isopropylmaleate.</text>
</comment>
<evidence type="ECO:0000256" key="3">
    <source>
        <dbReference type="HAMAP-Rule" id="MF_01032"/>
    </source>
</evidence>
<keyword evidence="3" id="KW-0100">Branched-chain amino acid biosynthesis</keyword>
<keyword evidence="3" id="KW-0028">Amino-acid biosynthesis</keyword>
<keyword evidence="3" id="KW-0432">Leucine biosynthesis</keyword>
<comment type="subunit">
    <text evidence="3">Heterodimer of LeuC and LeuD.</text>
</comment>
<dbReference type="CDD" id="cd01577">
    <property type="entry name" value="IPMI_Swivel"/>
    <property type="match status" value="1"/>
</dbReference>
<evidence type="ECO:0000256" key="2">
    <source>
        <dbReference type="ARBA" id="ARBA00023239"/>
    </source>
</evidence>
<name>A0ABT9UQT3_9FIRM</name>
<dbReference type="Pfam" id="PF00694">
    <property type="entry name" value="Aconitase_C"/>
    <property type="match status" value="1"/>
</dbReference>
<dbReference type="InterPro" id="IPR011827">
    <property type="entry name" value="LeuD_type2/HacB/DmdB"/>
</dbReference>
<evidence type="ECO:0000259" key="4">
    <source>
        <dbReference type="Pfam" id="PF00694"/>
    </source>
</evidence>
<dbReference type="InterPro" id="IPR050075">
    <property type="entry name" value="LeuD"/>
</dbReference>
<evidence type="ECO:0000313" key="5">
    <source>
        <dbReference type="EMBL" id="MDQ0149020.1"/>
    </source>
</evidence>
<dbReference type="GO" id="GO:0047508">
    <property type="term" value="F:(R)-2-methylmalate dehydratase activity"/>
    <property type="evidence" value="ECO:0007669"/>
    <property type="project" value="UniProtKB-EC"/>
</dbReference>
<dbReference type="Gene3D" id="3.20.19.10">
    <property type="entry name" value="Aconitase, domain 4"/>
    <property type="match status" value="1"/>
</dbReference>
<dbReference type="Proteomes" id="UP001228504">
    <property type="component" value="Unassembled WGS sequence"/>
</dbReference>
<dbReference type="PANTHER" id="PTHR43345:SF2">
    <property type="entry name" value="3-ISOPROPYLMALATE DEHYDRATASE SMALL SUBUNIT 1"/>
    <property type="match status" value="1"/>
</dbReference>
<evidence type="ECO:0000256" key="1">
    <source>
        <dbReference type="ARBA" id="ARBA00009869"/>
    </source>
</evidence>
<dbReference type="GO" id="GO:0003861">
    <property type="term" value="F:3-isopropylmalate dehydratase activity"/>
    <property type="evidence" value="ECO:0007669"/>
    <property type="project" value="UniProtKB-EC"/>
</dbReference>
<comment type="pathway">
    <text evidence="3">Amino-acid biosynthesis; L-leucine biosynthesis; L-leucine from 3-methyl-2-oxobutanoate: step 2/4.</text>
</comment>